<dbReference type="InterPro" id="IPR004358">
    <property type="entry name" value="Sig_transdc_His_kin-like_C"/>
</dbReference>
<dbReference type="GO" id="GO:0000155">
    <property type="term" value="F:phosphorelay sensor kinase activity"/>
    <property type="evidence" value="ECO:0007669"/>
    <property type="project" value="InterPro"/>
</dbReference>
<keyword evidence="7" id="KW-0808">Transferase</keyword>
<dbReference type="SMART" id="SM00448">
    <property type="entry name" value="REC"/>
    <property type="match status" value="1"/>
</dbReference>
<keyword evidence="3 4" id="KW-0597">Phosphoprotein</keyword>
<dbReference type="PANTHER" id="PTHR43065">
    <property type="entry name" value="SENSOR HISTIDINE KINASE"/>
    <property type="match status" value="1"/>
</dbReference>
<evidence type="ECO:0000259" key="6">
    <source>
        <dbReference type="PROSITE" id="PS50110"/>
    </source>
</evidence>
<dbReference type="PANTHER" id="PTHR43065:SF42">
    <property type="entry name" value="TWO-COMPONENT SENSOR PPRA"/>
    <property type="match status" value="1"/>
</dbReference>
<dbReference type="PRINTS" id="PR00344">
    <property type="entry name" value="BCTRLSENSOR"/>
</dbReference>
<dbReference type="SMART" id="SM00387">
    <property type="entry name" value="HATPase_c"/>
    <property type="match status" value="1"/>
</dbReference>
<dbReference type="InterPro" id="IPR003661">
    <property type="entry name" value="HisK_dim/P_dom"/>
</dbReference>
<comment type="caution">
    <text evidence="7">The sequence shown here is derived from an EMBL/GenBank/DDBJ whole genome shotgun (WGS) entry which is preliminary data.</text>
</comment>
<evidence type="ECO:0000256" key="2">
    <source>
        <dbReference type="ARBA" id="ARBA00012438"/>
    </source>
</evidence>
<dbReference type="InterPro" id="IPR001789">
    <property type="entry name" value="Sig_transdc_resp-reg_receiver"/>
</dbReference>
<keyword evidence="7" id="KW-0418">Kinase</keyword>
<protein>
    <recommendedName>
        <fullName evidence="2">histidine kinase</fullName>
        <ecNumber evidence="2">2.7.13.3</ecNumber>
    </recommendedName>
</protein>
<dbReference type="Gene3D" id="3.30.565.10">
    <property type="entry name" value="Histidine kinase-like ATPase, C-terminal domain"/>
    <property type="match status" value="1"/>
</dbReference>
<feature type="modified residue" description="4-aspartylphosphate" evidence="4">
    <location>
        <position position="401"/>
    </location>
</feature>
<dbReference type="InterPro" id="IPR011006">
    <property type="entry name" value="CheY-like_superfamily"/>
</dbReference>
<dbReference type="EMBL" id="DRTB01000003">
    <property type="protein sequence ID" value="HHE04432.1"/>
    <property type="molecule type" value="Genomic_DNA"/>
</dbReference>
<feature type="domain" description="Response regulatory" evidence="6">
    <location>
        <begin position="352"/>
        <end position="461"/>
    </location>
</feature>
<dbReference type="InterPro" id="IPR036097">
    <property type="entry name" value="HisK_dim/P_sf"/>
</dbReference>
<dbReference type="Pfam" id="PF02518">
    <property type="entry name" value="HATPase_c"/>
    <property type="match status" value="1"/>
</dbReference>
<dbReference type="EC" id="2.7.13.3" evidence="2"/>
<name>A0A7C5HDU0_UNCW3</name>
<sequence length="464" mass="52421">MIDANKEILKILDIAPVPVIGWDVKGSIVYYNLRAASDFGWNYTYLPEVKINDLLNVDLDILPPGEAIIHSSKVKTLPGGERIFEWTSFFVNMEHISGLTIGKDITEVRIMQKRMEDLEKLASTGMLVTQISHEINNIVMGVMASFQSIIEKVKTDELYEEISEVKKTLERMVSLARTLILFTRKPRNRASVEITKIVYDVTNFVKHLIPTNVKLALELPENKIFADIPEEALYQILLNLLINARDAMNGYGMIRVVAKKEETGGKHIVRLEVSDSGEGMEEEIMKRIFEPFFTTKLDGTGIGLFTVHELVTMFGGKIKVKSKKGKGTSFRIYLPYTREETRMAEPTTSSLSILFIEDEESILKLGERILEKKGYRVLPAENGKKAMEIMKNFKFNVAVIDQTLPDISGRKLIELIRSKYPGSKILLSSGDVDPTLVTSVDATLQKPYTPAELILSIEKMIDRK</sequence>
<evidence type="ECO:0000256" key="4">
    <source>
        <dbReference type="PROSITE-ProRule" id="PRU00169"/>
    </source>
</evidence>
<reference evidence="7" key="1">
    <citation type="journal article" date="2020" name="mSystems">
        <title>Genome- and Community-Level Interaction Insights into Carbon Utilization and Element Cycling Functions of Hydrothermarchaeota in Hydrothermal Sediment.</title>
        <authorList>
            <person name="Zhou Z."/>
            <person name="Liu Y."/>
            <person name="Xu W."/>
            <person name="Pan J."/>
            <person name="Luo Z.H."/>
            <person name="Li M."/>
        </authorList>
    </citation>
    <scope>NUCLEOTIDE SEQUENCE [LARGE SCALE GENOMIC DNA]</scope>
    <source>
        <strain evidence="7">HyVt-74</strain>
    </source>
</reference>
<dbReference type="CDD" id="cd00082">
    <property type="entry name" value="HisKA"/>
    <property type="match status" value="1"/>
</dbReference>
<dbReference type="InterPro" id="IPR036890">
    <property type="entry name" value="HATPase_C_sf"/>
</dbReference>
<dbReference type="InterPro" id="IPR003594">
    <property type="entry name" value="HATPase_dom"/>
</dbReference>
<evidence type="ECO:0000313" key="7">
    <source>
        <dbReference type="EMBL" id="HHE04432.1"/>
    </source>
</evidence>
<feature type="domain" description="Histidine kinase" evidence="5">
    <location>
        <begin position="130"/>
        <end position="338"/>
    </location>
</feature>
<dbReference type="PROSITE" id="PS50110">
    <property type="entry name" value="RESPONSE_REGULATORY"/>
    <property type="match status" value="1"/>
</dbReference>
<proteinExistence type="predicted"/>
<dbReference type="SUPFAM" id="SSF52172">
    <property type="entry name" value="CheY-like"/>
    <property type="match status" value="1"/>
</dbReference>
<dbReference type="Gene3D" id="1.10.287.130">
    <property type="match status" value="1"/>
</dbReference>
<evidence type="ECO:0000256" key="3">
    <source>
        <dbReference type="ARBA" id="ARBA00022553"/>
    </source>
</evidence>
<dbReference type="Gene3D" id="3.40.50.2300">
    <property type="match status" value="1"/>
</dbReference>
<dbReference type="SUPFAM" id="SSF47384">
    <property type="entry name" value="Homodimeric domain of signal transducing histidine kinase"/>
    <property type="match status" value="1"/>
</dbReference>
<evidence type="ECO:0000256" key="1">
    <source>
        <dbReference type="ARBA" id="ARBA00000085"/>
    </source>
</evidence>
<dbReference type="SUPFAM" id="SSF55874">
    <property type="entry name" value="ATPase domain of HSP90 chaperone/DNA topoisomerase II/histidine kinase"/>
    <property type="match status" value="1"/>
</dbReference>
<dbReference type="PROSITE" id="PS50109">
    <property type="entry name" value="HIS_KIN"/>
    <property type="match status" value="1"/>
</dbReference>
<accession>A0A7C5HDU0</accession>
<comment type="catalytic activity">
    <reaction evidence="1">
        <text>ATP + protein L-histidine = ADP + protein N-phospho-L-histidine.</text>
        <dbReference type="EC" id="2.7.13.3"/>
    </reaction>
</comment>
<dbReference type="InterPro" id="IPR005467">
    <property type="entry name" value="His_kinase_dom"/>
</dbReference>
<gene>
    <name evidence="7" type="ORF">ENL19_00035</name>
</gene>
<dbReference type="AlphaFoldDB" id="A0A7C5HDU0"/>
<evidence type="ECO:0000259" key="5">
    <source>
        <dbReference type="PROSITE" id="PS50109"/>
    </source>
</evidence>
<dbReference type="Pfam" id="PF00072">
    <property type="entry name" value="Response_reg"/>
    <property type="match status" value="1"/>
</dbReference>
<organism evidence="7">
    <name type="scientific">candidate division WOR-3 bacterium</name>
    <dbReference type="NCBI Taxonomy" id="2052148"/>
    <lineage>
        <taxon>Bacteria</taxon>
        <taxon>Bacteria division WOR-3</taxon>
    </lineage>
</organism>
<dbReference type="Proteomes" id="UP000886110">
    <property type="component" value="Unassembled WGS sequence"/>
</dbReference>